<dbReference type="HOGENOM" id="CLU_067317_0_0_10"/>
<dbReference type="InterPro" id="IPR051317">
    <property type="entry name" value="Gfo/Idh/MocA_oxidoreduct"/>
</dbReference>
<dbReference type="PANTHER" id="PTHR43708">
    <property type="entry name" value="CONSERVED EXPRESSED OXIDOREDUCTASE (EUROFUNG)"/>
    <property type="match status" value="1"/>
</dbReference>
<reference evidence="4 5" key="1">
    <citation type="submission" date="2011-12" db="EMBL/GenBank/DDBJ databases">
        <title>The Genome Sequence of Prevotella maculosa OT 289.</title>
        <authorList>
            <consortium name="The Broad Institute Genome Sequencing Platform"/>
            <person name="Earl A."/>
            <person name="Ward D."/>
            <person name="Feldgarden M."/>
            <person name="Gevers D."/>
            <person name="Izard J."/>
            <person name="Blanton J.M."/>
            <person name="Mathney J."/>
            <person name="Tanner A.C."/>
            <person name="Dewhirst F.E."/>
            <person name="Young S.K."/>
            <person name="Zeng Q."/>
            <person name="Gargeya S."/>
            <person name="Fitzgerald M."/>
            <person name="Haas B."/>
            <person name="Abouelleil A."/>
            <person name="Alvarado L."/>
            <person name="Arachchi H.M."/>
            <person name="Berlin A."/>
            <person name="Chapman S.B."/>
            <person name="Gearin G."/>
            <person name="Goldberg J."/>
            <person name="Griggs A."/>
            <person name="Gujja S."/>
            <person name="Hansen M."/>
            <person name="Heiman D."/>
            <person name="Howarth C."/>
            <person name="Larimer J."/>
            <person name="Lui A."/>
            <person name="MacDonald P.J.P."/>
            <person name="McCowen C."/>
            <person name="Montmayeur A."/>
            <person name="Murphy C."/>
            <person name="Neiman D."/>
            <person name="Pearson M."/>
            <person name="Priest M."/>
            <person name="Roberts A."/>
            <person name="Saif S."/>
            <person name="Shea T."/>
            <person name="Sisk P."/>
            <person name="Stolte C."/>
            <person name="Sykes S."/>
            <person name="Wortman J."/>
            <person name="Nusbaum C."/>
            <person name="Birren B."/>
        </authorList>
    </citation>
    <scope>NUCLEOTIDE SEQUENCE [LARGE SCALE GENOMIC DNA]</scope>
    <source>
        <strain evidence="4 5">OT 289</strain>
    </source>
</reference>
<evidence type="ECO:0000259" key="3">
    <source>
        <dbReference type="Pfam" id="PF01408"/>
    </source>
</evidence>
<dbReference type="SUPFAM" id="SSF51735">
    <property type="entry name" value="NAD(P)-binding Rossmann-fold domains"/>
    <property type="match status" value="1"/>
</dbReference>
<organism evidence="4 5">
    <name type="scientific">Segatella maculosa OT 289</name>
    <dbReference type="NCBI Taxonomy" id="999422"/>
    <lineage>
        <taxon>Bacteria</taxon>
        <taxon>Pseudomonadati</taxon>
        <taxon>Bacteroidota</taxon>
        <taxon>Bacteroidia</taxon>
        <taxon>Bacteroidales</taxon>
        <taxon>Prevotellaceae</taxon>
        <taxon>Segatella</taxon>
    </lineage>
</organism>
<dbReference type="Gene3D" id="3.30.360.10">
    <property type="entry name" value="Dihydrodipicolinate Reductase, domain 2"/>
    <property type="match status" value="1"/>
</dbReference>
<keyword evidence="5" id="KW-1185">Reference proteome</keyword>
<evidence type="ECO:0000256" key="2">
    <source>
        <dbReference type="ARBA" id="ARBA00023002"/>
    </source>
</evidence>
<dbReference type="InterPro" id="IPR000683">
    <property type="entry name" value="Gfo/Idh/MocA-like_OxRdtase_N"/>
</dbReference>
<dbReference type="EMBL" id="AGEK01000016">
    <property type="protein sequence ID" value="EHO73053.1"/>
    <property type="molecule type" value="Genomic_DNA"/>
</dbReference>
<evidence type="ECO:0000313" key="4">
    <source>
        <dbReference type="EMBL" id="EHO73053.1"/>
    </source>
</evidence>
<dbReference type="OrthoDB" id="9781031at2"/>
<sequence length="361" mass="40626">MGYLDKLVGRYKHLRSMRELDKVYACEYALVGFGSHCTANLLPAIQYLQLPLKYVCCTSERKAALISRKYGGIKGTTSLQDLLNDKSIAGVFVATRPQFHFQIASEVIKTGKALFIEKPPCETENELNALTDSAKLYGPAAVVVGFQRRFAPATQILLKRLKSEYTHHYHYRYLTGHYPEGDALLELFIHPLDYVTFLFGQAKVKSAETIACKGGGQTLFLILEHRGVTGMLELSTAYSWQHAQERLSINTNKGHYVLDRMEQLNFIPCSSSVFGVPMEKVFRRNTPVVSLYGRNGFVPTISNNQLVSQGFLSEIETFADSVEGRSEANNAFGLESIRLVYALMAEIRAYTGKERKRFTFI</sequence>
<dbReference type="STRING" id="999422.HMPREF9944_00646"/>
<evidence type="ECO:0000256" key="1">
    <source>
        <dbReference type="ARBA" id="ARBA00010928"/>
    </source>
</evidence>
<dbReference type="Proteomes" id="UP000003167">
    <property type="component" value="Unassembled WGS sequence"/>
</dbReference>
<comment type="caution">
    <text evidence="4">The sequence shown here is derived from an EMBL/GenBank/DDBJ whole genome shotgun (WGS) entry which is preliminary data.</text>
</comment>
<dbReference type="GO" id="GO:0016491">
    <property type="term" value="F:oxidoreductase activity"/>
    <property type="evidence" value="ECO:0007669"/>
    <property type="project" value="UniProtKB-KW"/>
</dbReference>
<dbReference type="InterPro" id="IPR036291">
    <property type="entry name" value="NAD(P)-bd_dom_sf"/>
</dbReference>
<dbReference type="PATRIC" id="fig|999422.3.peg.658"/>
<comment type="similarity">
    <text evidence="1">Belongs to the Gfo/Idh/MocA family.</text>
</comment>
<dbReference type="Gene3D" id="3.40.50.720">
    <property type="entry name" value="NAD(P)-binding Rossmann-like Domain"/>
    <property type="match status" value="1"/>
</dbReference>
<proteinExistence type="inferred from homology"/>
<accession>H1HKF2</accession>
<name>H1HKF2_9BACT</name>
<gene>
    <name evidence="4" type="ORF">HMPREF9944_00646</name>
</gene>
<dbReference type="Pfam" id="PF01408">
    <property type="entry name" value="GFO_IDH_MocA"/>
    <property type="match status" value="1"/>
</dbReference>
<protein>
    <recommendedName>
        <fullName evidence="3">Gfo/Idh/MocA-like oxidoreductase N-terminal domain-containing protein</fullName>
    </recommendedName>
</protein>
<dbReference type="RefSeq" id="WP_008564389.1">
    <property type="nucleotide sequence ID" value="NZ_JH594501.1"/>
</dbReference>
<dbReference type="GO" id="GO:0000166">
    <property type="term" value="F:nucleotide binding"/>
    <property type="evidence" value="ECO:0007669"/>
    <property type="project" value="InterPro"/>
</dbReference>
<dbReference type="SUPFAM" id="SSF55347">
    <property type="entry name" value="Glyceraldehyde-3-phosphate dehydrogenase-like, C-terminal domain"/>
    <property type="match status" value="1"/>
</dbReference>
<feature type="domain" description="Gfo/Idh/MocA-like oxidoreductase N-terminal" evidence="3">
    <location>
        <begin position="28"/>
        <end position="138"/>
    </location>
</feature>
<dbReference type="PANTHER" id="PTHR43708:SF5">
    <property type="entry name" value="CONSERVED EXPRESSED OXIDOREDUCTASE (EUROFUNG)-RELATED"/>
    <property type="match status" value="1"/>
</dbReference>
<dbReference type="AlphaFoldDB" id="H1HKF2"/>
<keyword evidence="2" id="KW-0560">Oxidoreductase</keyword>
<evidence type="ECO:0000313" key="5">
    <source>
        <dbReference type="Proteomes" id="UP000003167"/>
    </source>
</evidence>